<dbReference type="GO" id="GO:0006465">
    <property type="term" value="P:signal peptide processing"/>
    <property type="evidence" value="ECO:0007669"/>
    <property type="project" value="InterPro"/>
</dbReference>
<evidence type="ECO:0000256" key="1">
    <source>
        <dbReference type="ARBA" id="ARBA00000677"/>
    </source>
</evidence>
<reference evidence="11 12" key="1">
    <citation type="submission" date="2017-08" db="EMBL/GenBank/DDBJ databases">
        <title>The complete genome sequence of a Mycoplasma hyopneumoniae isolate in Korea.</title>
        <authorList>
            <person name="Han J."/>
            <person name="Lee N."/>
        </authorList>
    </citation>
    <scope>NUCLEOTIDE SEQUENCE [LARGE SCALE GENOMIC DNA]</scope>
    <source>
        <strain evidence="11 12">KM014</strain>
    </source>
</reference>
<keyword evidence="8" id="KW-0812">Transmembrane</keyword>
<evidence type="ECO:0000256" key="4">
    <source>
        <dbReference type="ARBA" id="ARBA00013208"/>
    </source>
</evidence>
<feature type="active site" evidence="7">
    <location>
        <position position="97"/>
    </location>
</feature>
<dbReference type="PRINTS" id="PR00727">
    <property type="entry name" value="LEADERPTASE"/>
</dbReference>
<dbReference type="PROSITE" id="PS00760">
    <property type="entry name" value="SPASE_I_2"/>
    <property type="match status" value="1"/>
</dbReference>
<name>A0A223M972_MESHO</name>
<dbReference type="GO" id="GO:0009003">
    <property type="term" value="F:signal peptidase activity"/>
    <property type="evidence" value="ECO:0007669"/>
    <property type="project" value="UniProtKB-EC"/>
</dbReference>
<keyword evidence="8" id="KW-0472">Membrane</keyword>
<evidence type="ECO:0000256" key="7">
    <source>
        <dbReference type="PIRSR" id="PIRSR600223-1"/>
    </source>
</evidence>
<dbReference type="Proteomes" id="UP000215452">
    <property type="component" value="Chromosome"/>
</dbReference>
<dbReference type="PANTHER" id="PTHR43390:SF1">
    <property type="entry name" value="CHLOROPLAST PROCESSING PEPTIDASE"/>
    <property type="match status" value="1"/>
</dbReference>
<dbReference type="Pfam" id="PF10502">
    <property type="entry name" value="Peptidase_S26"/>
    <property type="match status" value="1"/>
</dbReference>
<gene>
    <name evidence="11" type="primary">spsB</name>
    <name evidence="11" type="ORF">CIB43_00200</name>
</gene>
<dbReference type="GO" id="GO:0004252">
    <property type="term" value="F:serine-type endopeptidase activity"/>
    <property type="evidence" value="ECO:0007669"/>
    <property type="project" value="InterPro"/>
</dbReference>
<dbReference type="GO" id="GO:0005886">
    <property type="term" value="C:plasma membrane"/>
    <property type="evidence" value="ECO:0007669"/>
    <property type="project" value="UniProtKB-SubCell"/>
</dbReference>
<dbReference type="PROSITE" id="PS00501">
    <property type="entry name" value="SPASE_I_1"/>
    <property type="match status" value="1"/>
</dbReference>
<dbReference type="EMBL" id="CP022714">
    <property type="protein sequence ID" value="ASU14111.1"/>
    <property type="molecule type" value="Genomic_DNA"/>
</dbReference>
<evidence type="ECO:0000256" key="3">
    <source>
        <dbReference type="ARBA" id="ARBA00009370"/>
    </source>
</evidence>
<organism evidence="11 12">
    <name type="scientific">Mesomycoplasma hyopneumoniae</name>
    <name type="common">Mycoplasma hyopneumoniae</name>
    <dbReference type="NCBI Taxonomy" id="2099"/>
    <lineage>
        <taxon>Bacteria</taxon>
        <taxon>Bacillati</taxon>
        <taxon>Mycoplasmatota</taxon>
        <taxon>Mycoplasmoidales</taxon>
        <taxon>Metamycoplasmataceae</taxon>
        <taxon>Mesomycoplasma</taxon>
    </lineage>
</organism>
<evidence type="ECO:0000313" key="11">
    <source>
        <dbReference type="EMBL" id="ASU14111.1"/>
    </source>
</evidence>
<evidence type="ECO:0000256" key="8">
    <source>
        <dbReference type="RuleBase" id="RU003993"/>
    </source>
</evidence>
<dbReference type="InterPro" id="IPR019757">
    <property type="entry name" value="Pept_S26A_signal_pept_1_Lys-AS"/>
</dbReference>
<keyword evidence="5 8" id="KW-0645">Protease</keyword>
<dbReference type="CDD" id="cd06530">
    <property type="entry name" value="S26_SPase_I"/>
    <property type="match status" value="1"/>
</dbReference>
<feature type="transmembrane region" description="Helical" evidence="8">
    <location>
        <begin position="30"/>
        <end position="55"/>
    </location>
</feature>
<dbReference type="InterPro" id="IPR000223">
    <property type="entry name" value="Pept_S26A_signal_pept_1"/>
</dbReference>
<evidence type="ECO:0000259" key="10">
    <source>
        <dbReference type="Pfam" id="PF10502"/>
    </source>
</evidence>
<keyword evidence="6 8" id="KW-0378">Hydrolase</keyword>
<dbReference type="EC" id="3.4.21.89" evidence="4 8"/>
<dbReference type="AlphaFoldDB" id="A0A223M972"/>
<feature type="domain" description="Peptidase S26" evidence="10">
    <location>
        <begin position="35"/>
        <end position="167"/>
    </location>
</feature>
<evidence type="ECO:0000256" key="5">
    <source>
        <dbReference type="ARBA" id="ARBA00022670"/>
    </source>
</evidence>
<evidence type="ECO:0000256" key="6">
    <source>
        <dbReference type="ARBA" id="ARBA00022801"/>
    </source>
</evidence>
<comment type="similarity">
    <text evidence="3 9">Belongs to the peptidase S26 family.</text>
</comment>
<sequence length="170" mass="19644">MIKYQRNKFTMLKSKNLSNKFLKFIKKNRLIIGIIFIFTCVLIVSALFIFVYQLINVEGNSMFPTLKNGQQIFINNVKKPQRNDVVVFKYKDKILIKRLVGIPGDKLEVTENSILINDELVANFTDLGFWKFNGVIPEGKFFALGDNINFSNDSRTFGFFDLNDIKGVWA</sequence>
<dbReference type="Gene3D" id="2.10.109.10">
    <property type="entry name" value="Umud Fragment, subunit A"/>
    <property type="match status" value="1"/>
</dbReference>
<accession>A0A223M972</accession>
<dbReference type="InterPro" id="IPR019756">
    <property type="entry name" value="Pept_S26A_signal_pept_1_Ser-AS"/>
</dbReference>
<evidence type="ECO:0000256" key="2">
    <source>
        <dbReference type="ARBA" id="ARBA00004401"/>
    </source>
</evidence>
<keyword evidence="8" id="KW-1133">Transmembrane helix</keyword>
<proteinExistence type="inferred from homology"/>
<evidence type="ECO:0000313" key="12">
    <source>
        <dbReference type="Proteomes" id="UP000215452"/>
    </source>
</evidence>
<comment type="subcellular location">
    <subcellularLocation>
        <location evidence="2">Cell membrane</location>
        <topology evidence="2">Single-pass type II membrane protein</topology>
    </subcellularLocation>
    <subcellularLocation>
        <location evidence="9">Membrane</location>
        <topology evidence="9">Single-pass type II membrane protein</topology>
    </subcellularLocation>
</comment>
<comment type="catalytic activity">
    <reaction evidence="1 8">
        <text>Cleavage of hydrophobic, N-terminal signal or leader sequences from secreted and periplasmic proteins.</text>
        <dbReference type="EC" id="3.4.21.89"/>
    </reaction>
</comment>
<dbReference type="NCBIfam" id="TIGR02227">
    <property type="entry name" value="sigpep_I_bact"/>
    <property type="match status" value="1"/>
</dbReference>
<dbReference type="InterPro" id="IPR036286">
    <property type="entry name" value="LexA/Signal_pep-like_sf"/>
</dbReference>
<protein>
    <recommendedName>
        <fullName evidence="4 8">Signal peptidase I</fullName>
        <ecNumber evidence="4 8">3.4.21.89</ecNumber>
    </recommendedName>
</protein>
<dbReference type="SUPFAM" id="SSF51306">
    <property type="entry name" value="LexA/Signal peptidase"/>
    <property type="match status" value="1"/>
</dbReference>
<dbReference type="PANTHER" id="PTHR43390">
    <property type="entry name" value="SIGNAL PEPTIDASE I"/>
    <property type="match status" value="1"/>
</dbReference>
<dbReference type="InterPro" id="IPR019533">
    <property type="entry name" value="Peptidase_S26"/>
</dbReference>
<feature type="active site" evidence="7">
    <location>
        <position position="61"/>
    </location>
</feature>
<evidence type="ECO:0000256" key="9">
    <source>
        <dbReference type="RuleBase" id="RU362042"/>
    </source>
</evidence>